<feature type="domain" description="Lipid/polyisoprenoid-binding YceI-like" evidence="1">
    <location>
        <begin position="50"/>
        <end position="213"/>
    </location>
</feature>
<accession>A0A450YTA8</accession>
<dbReference type="EMBL" id="CAADFS010000021">
    <property type="protein sequence ID" value="VFK44781.1"/>
    <property type="molecule type" value="Genomic_DNA"/>
</dbReference>
<evidence type="ECO:0000259" key="1">
    <source>
        <dbReference type="SMART" id="SM00867"/>
    </source>
</evidence>
<dbReference type="SUPFAM" id="SSF101874">
    <property type="entry name" value="YceI-like"/>
    <property type="match status" value="1"/>
</dbReference>
<evidence type="ECO:0000313" key="2">
    <source>
        <dbReference type="EMBL" id="VFK44781.1"/>
    </source>
</evidence>
<dbReference type="InterPro" id="IPR007372">
    <property type="entry name" value="Lipid/polyisoprenoid-bd_YceI"/>
</dbReference>
<dbReference type="PANTHER" id="PTHR34406:SF1">
    <property type="entry name" value="PROTEIN YCEI"/>
    <property type="match status" value="1"/>
</dbReference>
<dbReference type="SMART" id="SM00867">
    <property type="entry name" value="YceI"/>
    <property type="match status" value="1"/>
</dbReference>
<dbReference type="InterPro" id="IPR036761">
    <property type="entry name" value="TTHA0802/YceI-like_sf"/>
</dbReference>
<reference evidence="2" key="1">
    <citation type="submission" date="2019-02" db="EMBL/GenBank/DDBJ databases">
        <authorList>
            <person name="Gruber-Vodicka R. H."/>
            <person name="Seah K. B. B."/>
        </authorList>
    </citation>
    <scope>NUCLEOTIDE SEQUENCE</scope>
    <source>
        <strain evidence="2">BECK_BZ123</strain>
    </source>
</reference>
<organism evidence="2">
    <name type="scientific">Candidatus Kentrum sp. TC</name>
    <dbReference type="NCBI Taxonomy" id="2126339"/>
    <lineage>
        <taxon>Bacteria</taxon>
        <taxon>Pseudomonadati</taxon>
        <taxon>Pseudomonadota</taxon>
        <taxon>Gammaproteobacteria</taxon>
        <taxon>Candidatus Kentrum</taxon>
    </lineage>
</organism>
<dbReference type="PANTHER" id="PTHR34406">
    <property type="entry name" value="PROTEIN YCEI"/>
    <property type="match status" value="1"/>
</dbReference>
<dbReference type="Pfam" id="PF04264">
    <property type="entry name" value="YceI"/>
    <property type="match status" value="1"/>
</dbReference>
<name>A0A450YTA8_9GAMM</name>
<dbReference type="AlphaFoldDB" id="A0A450YTA8"/>
<proteinExistence type="predicted"/>
<sequence>MGELRLQRLFVVNLRILGDTVMKKLLRRYLYAGTSLMLCFTFGGHAMAADYRIDDTHSFVQFRIRHLGFSWMDGRFNHLSGSFRYDADEPKNNRITVEIDAASIDTNHAERDKRLRERKGFLETGRFPTAVFESTEYIGNGDKGTLVGKLTLHGVSRVIRLSIQKVGEGKDPWGGYRAGFSGSATLTRKDFGIDYNLGPGSETVDLEFGIEGIRQ</sequence>
<protein>
    <submittedName>
        <fullName evidence="2">Polyisoprenoid-binding protein YceI</fullName>
    </submittedName>
</protein>
<gene>
    <name evidence="2" type="ORF">BECKTC1821D_GA0114238_102122</name>
</gene>
<dbReference type="Gene3D" id="2.40.128.110">
    <property type="entry name" value="Lipid/polyisoprenoid-binding, YceI-like"/>
    <property type="match status" value="1"/>
</dbReference>